<feature type="transmembrane region" description="Helical" evidence="7">
    <location>
        <begin position="97"/>
        <end position="119"/>
    </location>
</feature>
<evidence type="ECO:0000256" key="3">
    <source>
        <dbReference type="ARBA" id="ARBA00022803"/>
    </source>
</evidence>
<evidence type="ECO:0000256" key="7">
    <source>
        <dbReference type="SAM" id="Phobius"/>
    </source>
</evidence>
<gene>
    <name evidence="8" type="primary">MS5_0</name>
    <name evidence="8" type="ORF">CFP56_024114</name>
</gene>
<evidence type="ECO:0000256" key="4">
    <source>
        <dbReference type="ARBA" id="ARBA00023054"/>
    </source>
</evidence>
<accession>A0AAW0K7Q6</accession>
<evidence type="ECO:0000256" key="5">
    <source>
        <dbReference type="ARBA" id="ARBA00023242"/>
    </source>
</evidence>
<keyword evidence="7" id="KW-1133">Transmembrane helix</keyword>
<dbReference type="EMBL" id="PKMF04000382">
    <property type="protein sequence ID" value="KAK7834750.1"/>
    <property type="molecule type" value="Genomic_DNA"/>
</dbReference>
<organism evidence="8 9">
    <name type="scientific">Quercus suber</name>
    <name type="common">Cork oak</name>
    <dbReference type="NCBI Taxonomy" id="58331"/>
    <lineage>
        <taxon>Eukaryota</taxon>
        <taxon>Viridiplantae</taxon>
        <taxon>Streptophyta</taxon>
        <taxon>Embryophyta</taxon>
        <taxon>Tracheophyta</taxon>
        <taxon>Spermatophyta</taxon>
        <taxon>Magnoliopsida</taxon>
        <taxon>eudicotyledons</taxon>
        <taxon>Gunneridae</taxon>
        <taxon>Pentapetalae</taxon>
        <taxon>rosids</taxon>
        <taxon>fabids</taxon>
        <taxon>Fagales</taxon>
        <taxon>Fagaceae</taxon>
        <taxon>Quercus</taxon>
    </lineage>
</organism>
<feature type="region of interest" description="Disordered" evidence="6">
    <location>
        <begin position="427"/>
        <end position="449"/>
    </location>
</feature>
<keyword evidence="3" id="KW-0802">TPR repeat</keyword>
<proteinExistence type="predicted"/>
<keyword evidence="5" id="KW-0539">Nucleus</keyword>
<name>A0AAW0K7Q6_QUESU</name>
<evidence type="ECO:0000256" key="2">
    <source>
        <dbReference type="ARBA" id="ARBA00022737"/>
    </source>
</evidence>
<evidence type="ECO:0000313" key="8">
    <source>
        <dbReference type="EMBL" id="KAK7834750.1"/>
    </source>
</evidence>
<keyword evidence="2" id="KW-0677">Repeat</keyword>
<dbReference type="Proteomes" id="UP000237347">
    <property type="component" value="Unassembled WGS sequence"/>
</dbReference>
<dbReference type="GO" id="GO:0005634">
    <property type="term" value="C:nucleus"/>
    <property type="evidence" value="ECO:0007669"/>
    <property type="project" value="UniProtKB-SubCell"/>
</dbReference>
<evidence type="ECO:0000313" key="9">
    <source>
        <dbReference type="Proteomes" id="UP000237347"/>
    </source>
</evidence>
<sequence length="625" mass="71339">MAIVMKQLDRSDEAIEAIKSFRHLCPYDSQESLDNVLVELYKRSGRVEEEIEMLQLKLKHIEEGTAFGGRRAKTARSQGKKVQITVEQEISRWMLHIFFFFFHTCYIFQGTCMILLLLWTQNTWNLAWAYLQQKNYSSAEEHYRPMDESYAKSYERALQMLTELAPKVQVSFTLPVNRNSKEVNSFAGGGQYSGSAFMGCRMKENWVGSAGTEATPCKITYSSPTPTPTRKNLNVPFTQPKRCSWDLQRREIWGENSVRSASRKLSFEPYTTTENVQAQPIQDVNGDSLASPTPVNGDWRRSCRDLAKLKDESVINFTSQPRIMSVDQRRFDSYARIKDETATEYDSQRVVNPSWRRDFCEDRETKKFAMRDSNLSLQVAVEPPMVVDPVRTLEPSIYGEKDQSSGTSVSGCEKTLTTCGEECFRKSSPGISDDLHQPTTENPKSDHDNCKKSWADMVEEEEQELLSGINLMEYNDGWNSEDEFNDENLDSNLIGQSPYPQSQIKSLSCKFESFDLKDESSGVSVSSRNLAARRSLCFDQQQKPESKDYFCSSPLPKKALNFEGCMQMEGILYLGEQKNDKEKQATGLSGHNSSSRKSMKLAEIRTSFRENGSPYRNCCVLKILL</sequence>
<comment type="subcellular location">
    <subcellularLocation>
        <location evidence="1">Nucleus</location>
    </subcellularLocation>
</comment>
<comment type="caution">
    <text evidence="8">The sequence shown here is derived from an EMBL/GenBank/DDBJ whole genome shotgun (WGS) entry which is preliminary data.</text>
</comment>
<evidence type="ECO:0000256" key="6">
    <source>
        <dbReference type="SAM" id="MobiDB-lite"/>
    </source>
</evidence>
<evidence type="ECO:0000256" key="1">
    <source>
        <dbReference type="ARBA" id="ARBA00004123"/>
    </source>
</evidence>
<dbReference type="InterPro" id="IPR044961">
    <property type="entry name" value="MS5/SDI1"/>
</dbReference>
<dbReference type="AlphaFoldDB" id="A0AAW0K7Q6"/>
<protein>
    <submittedName>
        <fullName evidence="8">Protein pollenless 3</fullName>
    </submittedName>
</protein>
<dbReference type="PANTHER" id="PTHR36326">
    <property type="entry name" value="PROTEIN POLLENLESS 3-LIKE 2"/>
    <property type="match status" value="1"/>
</dbReference>
<keyword evidence="4" id="KW-0175">Coiled coil</keyword>
<reference evidence="8 9" key="1">
    <citation type="journal article" date="2018" name="Sci. Data">
        <title>The draft genome sequence of cork oak.</title>
        <authorList>
            <person name="Ramos A.M."/>
            <person name="Usie A."/>
            <person name="Barbosa P."/>
            <person name="Barros P.M."/>
            <person name="Capote T."/>
            <person name="Chaves I."/>
            <person name="Simoes F."/>
            <person name="Abreu I."/>
            <person name="Carrasquinho I."/>
            <person name="Faro C."/>
            <person name="Guimaraes J.B."/>
            <person name="Mendonca D."/>
            <person name="Nobrega F."/>
            <person name="Rodrigues L."/>
            <person name="Saibo N.J.M."/>
            <person name="Varela M.C."/>
            <person name="Egas C."/>
            <person name="Matos J."/>
            <person name="Miguel C.M."/>
            <person name="Oliveira M.M."/>
            <person name="Ricardo C.P."/>
            <person name="Goncalves S."/>
        </authorList>
    </citation>
    <scope>NUCLEOTIDE SEQUENCE [LARGE SCALE GENOMIC DNA]</scope>
    <source>
        <strain evidence="9">cv. HL8</strain>
    </source>
</reference>
<keyword evidence="7" id="KW-0812">Transmembrane</keyword>
<keyword evidence="7" id="KW-0472">Membrane</keyword>
<dbReference type="PANTHER" id="PTHR36326:SF4">
    <property type="entry name" value="PROTEIN POLLENLESS 3-LIKE 1"/>
    <property type="match status" value="1"/>
</dbReference>
<keyword evidence="9" id="KW-1185">Reference proteome</keyword>